<reference evidence="1" key="1">
    <citation type="submission" date="2023-07" db="EMBL/GenBank/DDBJ databases">
        <authorList>
            <consortium name="CYATHOMIX"/>
        </authorList>
    </citation>
    <scope>NUCLEOTIDE SEQUENCE</scope>
    <source>
        <strain evidence="1">N/A</strain>
    </source>
</reference>
<protein>
    <submittedName>
        <fullName evidence="1">Uncharacterized protein</fullName>
    </submittedName>
</protein>
<name>A0AA36DL66_CYLNA</name>
<accession>A0AA36DL66</accession>
<organism evidence="1 2">
    <name type="scientific">Cylicocyclus nassatus</name>
    <name type="common">Nematode worm</name>
    <dbReference type="NCBI Taxonomy" id="53992"/>
    <lineage>
        <taxon>Eukaryota</taxon>
        <taxon>Metazoa</taxon>
        <taxon>Ecdysozoa</taxon>
        <taxon>Nematoda</taxon>
        <taxon>Chromadorea</taxon>
        <taxon>Rhabditida</taxon>
        <taxon>Rhabditina</taxon>
        <taxon>Rhabditomorpha</taxon>
        <taxon>Strongyloidea</taxon>
        <taxon>Strongylidae</taxon>
        <taxon>Cylicocyclus</taxon>
    </lineage>
</organism>
<dbReference type="EMBL" id="CATQJL010000001">
    <property type="protein sequence ID" value="CAJ0588062.1"/>
    <property type="molecule type" value="Genomic_DNA"/>
</dbReference>
<evidence type="ECO:0000313" key="2">
    <source>
        <dbReference type="Proteomes" id="UP001176961"/>
    </source>
</evidence>
<proteinExistence type="predicted"/>
<keyword evidence="2" id="KW-1185">Reference proteome</keyword>
<sequence>MSVDENDVVRQRFDRGISETIILNDDGKYGIMIGSQDGRTTSPSIVIVLKIALMRTAMVLKKFCDASEHRRKKFTGSFGKPPCFSYSYGNNPTIL</sequence>
<dbReference type="Proteomes" id="UP001176961">
    <property type="component" value="Unassembled WGS sequence"/>
</dbReference>
<evidence type="ECO:0000313" key="1">
    <source>
        <dbReference type="EMBL" id="CAJ0588062.1"/>
    </source>
</evidence>
<comment type="caution">
    <text evidence="1">The sequence shown here is derived from an EMBL/GenBank/DDBJ whole genome shotgun (WGS) entry which is preliminary data.</text>
</comment>
<gene>
    <name evidence="1" type="ORF">CYNAS_LOCUS45</name>
</gene>
<dbReference type="AlphaFoldDB" id="A0AA36DL66"/>